<dbReference type="GO" id="GO:0016779">
    <property type="term" value="F:nucleotidyltransferase activity"/>
    <property type="evidence" value="ECO:0007669"/>
    <property type="project" value="UniProtKB-KW"/>
</dbReference>
<dbReference type="AlphaFoldDB" id="A0AAD2FU08"/>
<keyword evidence="2" id="KW-0548">Nucleotidyltransferase</keyword>
<dbReference type="CDD" id="cd01647">
    <property type="entry name" value="RT_LTR"/>
    <property type="match status" value="1"/>
</dbReference>
<evidence type="ECO:0000313" key="7">
    <source>
        <dbReference type="Proteomes" id="UP001295423"/>
    </source>
</evidence>
<reference evidence="6" key="1">
    <citation type="submission" date="2023-08" db="EMBL/GenBank/DDBJ databases">
        <authorList>
            <person name="Audoor S."/>
            <person name="Bilcke G."/>
        </authorList>
    </citation>
    <scope>NUCLEOTIDE SEQUENCE</scope>
</reference>
<dbReference type="PROSITE" id="PS50878">
    <property type="entry name" value="RT_POL"/>
    <property type="match status" value="1"/>
</dbReference>
<evidence type="ECO:0000313" key="6">
    <source>
        <dbReference type="EMBL" id="CAJ1953098.1"/>
    </source>
</evidence>
<dbReference type="PANTHER" id="PTHR37984:SF5">
    <property type="entry name" value="PROTEIN NYNRIN-LIKE"/>
    <property type="match status" value="1"/>
</dbReference>
<dbReference type="InterPro" id="IPR000477">
    <property type="entry name" value="RT_dom"/>
</dbReference>
<sequence length="616" mass="70431">MVAEAVDSMASAVDAPNLVVFFFSQDKTIKAEANHSNKTVKTTMLSRTTIKKLKALLRKVAFLNGTKTECLMVECQVPSSTSIRNNIINLKKISTLEKFDDADGPMTKDEKEFILNDSLLHIPTPKQDVNSMEDLMRKKRLSPTSLVIWKTIGGIESGKVLQVLFDSGGSHTMINARAIPKDAKVQSIQNAKKCTTVAGDFVSDKCVKLRDGVFPKFDKHRRIAGVNGVKPNVFDSPTFPHDVIIGRNLLHKMGLDIQFSNGQVKWIYKFIPMKAPDHWQNYTNYSMALDRDVLDIYDDDDDADDAFIMDAKYEATSGAEVADKQKHLTEDQRKLLAQALKNTDKIFDGQLGHYKHEKVHLELIENAQPVFSKAYSVPKQHEPAFLKELKHLQEIEVLERTGPSEWASPTFIIPKKDGRVRWISDLQQLNKNVKRKVYPLPLIDDIVARRSGYKYFTKLDFTMMYYSFELDEPSKKLCTINTQYGLYQYNRMAMGLKPAPDFAQYYIKKTLRDLKEKGVEFYIDDVGLFSNSYEEQMALIQEVLQRLQAAGFKINPLKCEWCVQETDFLGHWLTPEGVKPWKKKIDAILKMSAPTNVTELRAFLGAVTFYRHMWPR</sequence>
<protein>
    <recommendedName>
        <fullName evidence="5">Reverse transcriptase domain-containing protein</fullName>
    </recommendedName>
</protein>
<keyword evidence="4" id="KW-0378">Hydrolase</keyword>
<keyword evidence="3" id="KW-0540">Nuclease</keyword>
<dbReference type="SUPFAM" id="SSF50630">
    <property type="entry name" value="Acid proteases"/>
    <property type="match status" value="1"/>
</dbReference>
<evidence type="ECO:0000256" key="4">
    <source>
        <dbReference type="ARBA" id="ARBA00022759"/>
    </source>
</evidence>
<dbReference type="Proteomes" id="UP001295423">
    <property type="component" value="Unassembled WGS sequence"/>
</dbReference>
<dbReference type="Gene3D" id="2.40.70.10">
    <property type="entry name" value="Acid Proteases"/>
    <property type="match status" value="1"/>
</dbReference>
<evidence type="ECO:0000259" key="5">
    <source>
        <dbReference type="PROSITE" id="PS50878"/>
    </source>
</evidence>
<dbReference type="Pfam" id="PF00078">
    <property type="entry name" value="RVT_1"/>
    <property type="match status" value="1"/>
</dbReference>
<comment type="caution">
    <text evidence="6">The sequence shown here is derived from an EMBL/GenBank/DDBJ whole genome shotgun (WGS) entry which is preliminary data.</text>
</comment>
<dbReference type="InterPro" id="IPR043128">
    <property type="entry name" value="Rev_trsase/Diguanyl_cyclase"/>
</dbReference>
<accession>A0AAD2FU08</accession>
<organism evidence="6 7">
    <name type="scientific">Cylindrotheca closterium</name>
    <dbReference type="NCBI Taxonomy" id="2856"/>
    <lineage>
        <taxon>Eukaryota</taxon>
        <taxon>Sar</taxon>
        <taxon>Stramenopiles</taxon>
        <taxon>Ochrophyta</taxon>
        <taxon>Bacillariophyta</taxon>
        <taxon>Bacillariophyceae</taxon>
        <taxon>Bacillariophycidae</taxon>
        <taxon>Bacillariales</taxon>
        <taxon>Bacillariaceae</taxon>
        <taxon>Cylindrotheca</taxon>
    </lineage>
</organism>
<dbReference type="Gene3D" id="3.30.70.270">
    <property type="match status" value="2"/>
</dbReference>
<proteinExistence type="predicted"/>
<gene>
    <name evidence="6" type="ORF">CYCCA115_LOCUS13870</name>
</gene>
<dbReference type="Gene3D" id="3.10.10.10">
    <property type="entry name" value="HIV Type 1 Reverse Transcriptase, subunit A, domain 1"/>
    <property type="match status" value="1"/>
</dbReference>
<dbReference type="GO" id="GO:0004519">
    <property type="term" value="F:endonuclease activity"/>
    <property type="evidence" value="ECO:0007669"/>
    <property type="project" value="UniProtKB-KW"/>
</dbReference>
<evidence type="ECO:0000256" key="2">
    <source>
        <dbReference type="ARBA" id="ARBA00022695"/>
    </source>
</evidence>
<keyword evidence="1" id="KW-0808">Transferase</keyword>
<feature type="domain" description="Reverse transcriptase" evidence="5">
    <location>
        <begin position="394"/>
        <end position="573"/>
    </location>
</feature>
<dbReference type="SUPFAM" id="SSF56672">
    <property type="entry name" value="DNA/RNA polymerases"/>
    <property type="match status" value="1"/>
</dbReference>
<dbReference type="InterPro" id="IPR021109">
    <property type="entry name" value="Peptidase_aspartic_dom_sf"/>
</dbReference>
<name>A0AAD2FU08_9STRA</name>
<dbReference type="PANTHER" id="PTHR37984">
    <property type="entry name" value="PROTEIN CBG26694"/>
    <property type="match status" value="1"/>
</dbReference>
<evidence type="ECO:0000256" key="1">
    <source>
        <dbReference type="ARBA" id="ARBA00022679"/>
    </source>
</evidence>
<evidence type="ECO:0000256" key="3">
    <source>
        <dbReference type="ARBA" id="ARBA00022722"/>
    </source>
</evidence>
<dbReference type="InterPro" id="IPR050951">
    <property type="entry name" value="Retrovirus_Pol_polyprotein"/>
</dbReference>
<keyword evidence="4" id="KW-0255">Endonuclease</keyword>
<keyword evidence="7" id="KW-1185">Reference proteome</keyword>
<dbReference type="InterPro" id="IPR043502">
    <property type="entry name" value="DNA/RNA_pol_sf"/>
</dbReference>
<dbReference type="EMBL" id="CAKOGP040001817">
    <property type="protein sequence ID" value="CAJ1953098.1"/>
    <property type="molecule type" value="Genomic_DNA"/>
</dbReference>